<accession>A0A4Y3WQF2</accession>
<sequence length="145" mass="15661">MSTDLAAVRRIVAQDSGLASVAVVRADGTPHTSLVNAGVLEHPRTGADVVGYVTYGPVKLRNLRARPATSLLWRAGWRWAGVEGDAELLGPDDGDFDAESLRLLLRAVFTACGGTHDDWDAYDRTMQEERRVAVLVAPRKVHGNA</sequence>
<feature type="domain" description="Pyridoxamine 5'-phosphate oxidase N-terminal" evidence="2">
    <location>
        <begin position="14"/>
        <end position="123"/>
    </location>
</feature>
<evidence type="ECO:0000259" key="2">
    <source>
        <dbReference type="Pfam" id="PF01243"/>
    </source>
</evidence>
<dbReference type="GO" id="GO:0016627">
    <property type="term" value="F:oxidoreductase activity, acting on the CH-CH group of donors"/>
    <property type="evidence" value="ECO:0007669"/>
    <property type="project" value="TreeGrafter"/>
</dbReference>
<dbReference type="GO" id="GO:0005829">
    <property type="term" value="C:cytosol"/>
    <property type="evidence" value="ECO:0007669"/>
    <property type="project" value="TreeGrafter"/>
</dbReference>
<evidence type="ECO:0000256" key="1">
    <source>
        <dbReference type="ARBA" id="ARBA00023002"/>
    </source>
</evidence>
<dbReference type="OrthoDB" id="3293200at2"/>
<keyword evidence="4" id="KW-1185">Reference proteome</keyword>
<dbReference type="Gene3D" id="2.30.110.10">
    <property type="entry name" value="Electron Transport, Fmn-binding Protein, Chain A"/>
    <property type="match status" value="1"/>
</dbReference>
<dbReference type="InterPro" id="IPR011576">
    <property type="entry name" value="Pyridox_Oxase_N"/>
</dbReference>
<dbReference type="SUPFAM" id="SSF50475">
    <property type="entry name" value="FMN-binding split barrel"/>
    <property type="match status" value="1"/>
</dbReference>
<dbReference type="InterPro" id="IPR012349">
    <property type="entry name" value="Split_barrel_FMN-bd"/>
</dbReference>
<protein>
    <submittedName>
        <fullName evidence="3">PPOX class F420-dependent enzyme</fullName>
    </submittedName>
</protein>
<dbReference type="EMBL" id="BJNG01000028">
    <property type="protein sequence ID" value="GEC21093.1"/>
    <property type="molecule type" value="Genomic_DNA"/>
</dbReference>
<dbReference type="PANTHER" id="PTHR35176">
    <property type="entry name" value="HEME OXYGENASE HI_0854-RELATED"/>
    <property type="match status" value="1"/>
</dbReference>
<dbReference type="AlphaFoldDB" id="A0A4Y3WQF2"/>
<gene>
    <name evidence="3" type="ORF">PHY01_33760</name>
</gene>
<dbReference type="Pfam" id="PF01243">
    <property type="entry name" value="PNPOx_N"/>
    <property type="match status" value="1"/>
</dbReference>
<keyword evidence="1" id="KW-0560">Oxidoreductase</keyword>
<dbReference type="NCBIfam" id="TIGR03618">
    <property type="entry name" value="Rv1155_F420"/>
    <property type="match status" value="1"/>
</dbReference>
<proteinExistence type="predicted"/>
<dbReference type="Proteomes" id="UP000320338">
    <property type="component" value="Unassembled WGS sequence"/>
</dbReference>
<comment type="caution">
    <text evidence="3">The sequence shown here is derived from an EMBL/GenBank/DDBJ whole genome shotgun (WGS) entry which is preliminary data.</text>
</comment>
<dbReference type="GO" id="GO:0070967">
    <property type="term" value="F:coenzyme F420 binding"/>
    <property type="evidence" value="ECO:0007669"/>
    <property type="project" value="TreeGrafter"/>
</dbReference>
<dbReference type="InterPro" id="IPR052019">
    <property type="entry name" value="F420H2_bilvrd_red/Heme_oxyg"/>
</dbReference>
<evidence type="ECO:0000313" key="4">
    <source>
        <dbReference type="Proteomes" id="UP000320338"/>
    </source>
</evidence>
<organism evidence="3 4">
    <name type="scientific">Pseudonocardia hydrocarbonoxydans</name>
    <dbReference type="NCBI Taxonomy" id="76726"/>
    <lineage>
        <taxon>Bacteria</taxon>
        <taxon>Bacillati</taxon>
        <taxon>Actinomycetota</taxon>
        <taxon>Actinomycetes</taxon>
        <taxon>Pseudonocardiales</taxon>
        <taxon>Pseudonocardiaceae</taxon>
        <taxon>Pseudonocardia</taxon>
    </lineage>
</organism>
<dbReference type="InterPro" id="IPR019920">
    <property type="entry name" value="F420-binding_dom_put"/>
</dbReference>
<reference evidence="3 4" key="1">
    <citation type="submission" date="2019-06" db="EMBL/GenBank/DDBJ databases">
        <title>Whole genome shotgun sequence of Pseudonocardia hydrocarbonoxydans NBRC 14498.</title>
        <authorList>
            <person name="Hosoyama A."/>
            <person name="Uohara A."/>
            <person name="Ohji S."/>
            <person name="Ichikawa N."/>
        </authorList>
    </citation>
    <scope>NUCLEOTIDE SEQUENCE [LARGE SCALE GENOMIC DNA]</scope>
    <source>
        <strain evidence="3 4">NBRC 14498</strain>
    </source>
</reference>
<name>A0A4Y3WQF2_9PSEU</name>
<dbReference type="RefSeq" id="WP_141279779.1">
    <property type="nucleotide sequence ID" value="NZ_BAAARZ010000047.1"/>
</dbReference>
<evidence type="ECO:0000313" key="3">
    <source>
        <dbReference type="EMBL" id="GEC21093.1"/>
    </source>
</evidence>
<dbReference type="PANTHER" id="PTHR35176:SF2">
    <property type="entry name" value="F420H(2)-DEPENDENT REDUCTASE RV1155"/>
    <property type="match status" value="1"/>
</dbReference>